<accession>A0ABR9LGP3</accession>
<comment type="caution">
    <text evidence="1">The sequence shown here is derived from an EMBL/GenBank/DDBJ whole genome shotgun (WGS) entry which is preliminary data.</text>
</comment>
<keyword evidence="2" id="KW-1185">Reference proteome</keyword>
<protein>
    <submittedName>
        <fullName evidence="1">Uncharacterized protein</fullName>
    </submittedName>
</protein>
<evidence type="ECO:0000313" key="2">
    <source>
        <dbReference type="Proteomes" id="UP000656548"/>
    </source>
</evidence>
<dbReference type="RefSeq" id="WP_192746300.1">
    <property type="nucleotide sequence ID" value="NZ_JADBEJ010000005.1"/>
</dbReference>
<proteinExistence type="predicted"/>
<organism evidence="1 2">
    <name type="scientific">Amycolatopsis roodepoortensis</name>
    <dbReference type="NCBI Taxonomy" id="700274"/>
    <lineage>
        <taxon>Bacteria</taxon>
        <taxon>Bacillati</taxon>
        <taxon>Actinomycetota</taxon>
        <taxon>Actinomycetes</taxon>
        <taxon>Pseudonocardiales</taxon>
        <taxon>Pseudonocardiaceae</taxon>
        <taxon>Amycolatopsis</taxon>
    </lineage>
</organism>
<reference evidence="1 2" key="1">
    <citation type="submission" date="2020-10" db="EMBL/GenBank/DDBJ databases">
        <title>Sequencing the genomes of 1000 actinobacteria strains.</title>
        <authorList>
            <person name="Klenk H.-P."/>
        </authorList>
    </citation>
    <scope>NUCLEOTIDE SEQUENCE [LARGE SCALE GENOMIC DNA]</scope>
    <source>
        <strain evidence="1 2">DSM 46661</strain>
    </source>
</reference>
<evidence type="ECO:0000313" key="1">
    <source>
        <dbReference type="EMBL" id="MBE1579824.1"/>
    </source>
</evidence>
<gene>
    <name evidence="1" type="ORF">H4W30_006884</name>
</gene>
<name>A0ABR9LGP3_9PSEU</name>
<sequence length="91" mass="10007">MSYADLSVLAKPRGRVENSVTAGFANQRPHSPKARFSRDVRQRIRRNLVRSGVNTLETAVMQGLHVVARAETDPRRLTDAVDAALAPLTAK</sequence>
<dbReference type="Proteomes" id="UP000656548">
    <property type="component" value="Unassembled WGS sequence"/>
</dbReference>
<dbReference type="EMBL" id="JADBEJ010000005">
    <property type="protein sequence ID" value="MBE1579824.1"/>
    <property type="molecule type" value="Genomic_DNA"/>
</dbReference>